<feature type="compositionally biased region" description="Basic and acidic residues" evidence="2">
    <location>
        <begin position="116"/>
        <end position="125"/>
    </location>
</feature>
<protein>
    <submittedName>
        <fullName evidence="3">Uncharacterized protein</fullName>
    </submittedName>
</protein>
<evidence type="ECO:0000313" key="3">
    <source>
        <dbReference type="EMBL" id="KAI9556085.1"/>
    </source>
</evidence>
<dbReference type="EMBL" id="WJBH02000007">
    <property type="protein sequence ID" value="KAI9556085.1"/>
    <property type="molecule type" value="Genomic_DNA"/>
</dbReference>
<evidence type="ECO:0000256" key="2">
    <source>
        <dbReference type="SAM" id="MobiDB-lite"/>
    </source>
</evidence>
<feature type="coiled-coil region" evidence="1">
    <location>
        <begin position="158"/>
        <end position="207"/>
    </location>
</feature>
<name>A0AAD5L696_9CRUS</name>
<keyword evidence="4" id="KW-1185">Reference proteome</keyword>
<comment type="caution">
    <text evidence="3">The sequence shown here is derived from an EMBL/GenBank/DDBJ whole genome shotgun (WGS) entry which is preliminary data.</text>
</comment>
<dbReference type="AlphaFoldDB" id="A0AAD5L696"/>
<feature type="region of interest" description="Disordered" evidence="2">
    <location>
        <begin position="254"/>
        <end position="273"/>
    </location>
</feature>
<feature type="region of interest" description="Disordered" evidence="2">
    <location>
        <begin position="99"/>
        <end position="135"/>
    </location>
</feature>
<dbReference type="Proteomes" id="UP000820818">
    <property type="component" value="Linkage Group LG7"/>
</dbReference>
<accession>A0AAD5L696</accession>
<evidence type="ECO:0000313" key="4">
    <source>
        <dbReference type="Proteomes" id="UP000820818"/>
    </source>
</evidence>
<evidence type="ECO:0000256" key="1">
    <source>
        <dbReference type="SAM" id="Coils"/>
    </source>
</evidence>
<sequence length="300" mass="33426">MNLVTRVYNMINRRATQAGFAVLSTDLESALELITAINKRYVIAGEVDDQESAAAEDYIQGVAAVNRQARLAIGGYLQPGANPRLEGWIVEDSNIDQALQQNPPTESTEAEEDQDSGPKHNEIKQRPVRRTMPADPPIDPLLLGSTGGVNNQTEPNEANQVKRRRIELEFELERKKVERSRKMDDLLRQCEREEEDLKMAIERERVLAGALDGSIQGNPILSSTPKRNMDTIGNLRPVEANERSATFARQVVGQRLSSKNSTGIRENGKDSRTTTLPKIFGKGWATFSTDHMHLSRLGLN</sequence>
<organism evidence="3 4">
    <name type="scientific">Daphnia sinensis</name>
    <dbReference type="NCBI Taxonomy" id="1820382"/>
    <lineage>
        <taxon>Eukaryota</taxon>
        <taxon>Metazoa</taxon>
        <taxon>Ecdysozoa</taxon>
        <taxon>Arthropoda</taxon>
        <taxon>Crustacea</taxon>
        <taxon>Branchiopoda</taxon>
        <taxon>Diplostraca</taxon>
        <taxon>Cladocera</taxon>
        <taxon>Anomopoda</taxon>
        <taxon>Daphniidae</taxon>
        <taxon>Daphnia</taxon>
        <taxon>Daphnia similis group</taxon>
    </lineage>
</organism>
<proteinExistence type="predicted"/>
<keyword evidence="1" id="KW-0175">Coiled coil</keyword>
<feature type="compositionally biased region" description="Polar residues" evidence="2">
    <location>
        <begin position="255"/>
        <end position="264"/>
    </location>
</feature>
<gene>
    <name evidence="3" type="ORF">GHT06_018655</name>
</gene>
<reference evidence="3 4" key="1">
    <citation type="submission" date="2022-05" db="EMBL/GenBank/DDBJ databases">
        <title>A multi-omics perspective on studying reproductive biology in Daphnia sinensis.</title>
        <authorList>
            <person name="Jia J."/>
        </authorList>
    </citation>
    <scope>NUCLEOTIDE SEQUENCE [LARGE SCALE GENOMIC DNA]</scope>
    <source>
        <strain evidence="3 4">WSL</strain>
    </source>
</reference>